<dbReference type="SUPFAM" id="SSF55257">
    <property type="entry name" value="RBP11-like subunits of RNA polymerase"/>
    <property type="match status" value="1"/>
</dbReference>
<dbReference type="InterPro" id="IPR036603">
    <property type="entry name" value="RBP11-like"/>
</dbReference>
<dbReference type="Pfam" id="PF01000">
    <property type="entry name" value="RNA_pol_A_bac"/>
    <property type="match status" value="1"/>
</dbReference>
<dbReference type="InterPro" id="IPR011263">
    <property type="entry name" value="DNA-dir_RNA_pol_RpoA/D/Rpb3"/>
</dbReference>
<evidence type="ECO:0000313" key="5">
    <source>
        <dbReference type="EMBL" id="QGN74989.1"/>
    </source>
</evidence>
<gene>
    <name evidence="5" type="primary">rpoA</name>
</gene>
<dbReference type="CDD" id="cd06928">
    <property type="entry name" value="RNAP_alpha_NTD"/>
    <property type="match status" value="1"/>
</dbReference>
<feature type="domain" description="DNA-directed RNA polymerase RpoA/D/Rpb3-type" evidence="4">
    <location>
        <begin position="23"/>
        <end position="273"/>
    </location>
</feature>
<dbReference type="GO" id="GO:0000428">
    <property type="term" value="C:DNA-directed RNA polymerase complex"/>
    <property type="evidence" value="ECO:0007669"/>
    <property type="project" value="UniProtKB-KW"/>
</dbReference>
<sequence>MMKTHNLFVSCIESRVQDQGSLYARFHIGTFFRGQALTFGNSIRRALLSEMPGFLMTDVRIQGATHEFAVLPDVEETVLEILLNLKKTVFVPRIPKNQKFETFQGFGFLKNNGPGKVRAADIRLPETVQCVSPEVHIATLTSGAELSLRFNLQFRKFSQLEKREGTFKSKTVAQAKTEDGNVQDTTNELPTLEKNSLFLQQLQNKRNSKDQLFLDTVPMPVQKVNYVIKSLNAKNGSEYIILEIWTDGSLYPQESVEFALRNLTDLFFQFANISKKSN</sequence>
<keyword evidence="2" id="KW-0804">Transcription</keyword>
<dbReference type="AlphaFoldDB" id="A0A650ANI1"/>
<keyword evidence="5" id="KW-0934">Plastid</keyword>
<dbReference type="GO" id="GO:0006351">
    <property type="term" value="P:DNA-templated transcription"/>
    <property type="evidence" value="ECO:0007669"/>
    <property type="project" value="InterPro"/>
</dbReference>
<geneLocation type="plastid" evidence="5"/>
<name>A0A650ANI1_CHLVU</name>
<protein>
    <recommendedName>
        <fullName evidence="3">Plastid-encoded RNA polymerase subunit alpha</fullName>
    </recommendedName>
</protein>
<evidence type="ECO:0000259" key="4">
    <source>
        <dbReference type="SMART" id="SM00662"/>
    </source>
</evidence>
<dbReference type="InterPro" id="IPR036643">
    <property type="entry name" value="RNApol_insert_sf"/>
</dbReference>
<dbReference type="Pfam" id="PF01193">
    <property type="entry name" value="RNA_pol_L"/>
    <property type="match status" value="1"/>
</dbReference>
<accession>A0A650ANI1</accession>
<organism evidence="5">
    <name type="scientific">Chlorella vulgaris</name>
    <name type="common">Green alga</name>
    <dbReference type="NCBI Taxonomy" id="3077"/>
    <lineage>
        <taxon>Eukaryota</taxon>
        <taxon>Viridiplantae</taxon>
        <taxon>Chlorophyta</taxon>
        <taxon>core chlorophytes</taxon>
        <taxon>Trebouxiophyceae</taxon>
        <taxon>Chlorellales</taxon>
        <taxon>Chlorellaceae</taxon>
        <taxon>Chlorella clade</taxon>
        <taxon>Chlorella</taxon>
    </lineage>
</organism>
<keyword evidence="1" id="KW-0240">DNA-directed RNA polymerase</keyword>
<dbReference type="SMART" id="SM00662">
    <property type="entry name" value="RPOLD"/>
    <property type="match status" value="1"/>
</dbReference>
<evidence type="ECO:0000256" key="3">
    <source>
        <dbReference type="ARBA" id="ARBA00031776"/>
    </source>
</evidence>
<dbReference type="EMBL" id="MK948100">
    <property type="protein sequence ID" value="QGN74989.1"/>
    <property type="molecule type" value="Genomic_DNA"/>
</dbReference>
<evidence type="ECO:0000256" key="2">
    <source>
        <dbReference type="ARBA" id="ARBA00023163"/>
    </source>
</evidence>
<reference evidence="5" key="1">
    <citation type="submission" date="2019-05" db="EMBL/GenBank/DDBJ databases">
        <title>The complete chloroplast genome of Chlorella vulgaris NJ-7.</title>
        <authorList>
            <person name="Wang Y."/>
            <person name="Xu X."/>
        </authorList>
    </citation>
    <scope>NUCLEOTIDE SEQUENCE</scope>
    <source>
        <strain evidence="5">NJ-7</strain>
    </source>
</reference>
<dbReference type="Gene3D" id="3.30.1360.10">
    <property type="entry name" value="RNA polymerase, RBP11-like subunit"/>
    <property type="match status" value="1"/>
</dbReference>
<evidence type="ECO:0000256" key="1">
    <source>
        <dbReference type="ARBA" id="ARBA00022478"/>
    </source>
</evidence>
<dbReference type="Gene3D" id="2.170.120.12">
    <property type="entry name" value="DNA-directed RNA polymerase, insert domain"/>
    <property type="match status" value="1"/>
</dbReference>
<dbReference type="SUPFAM" id="SSF56553">
    <property type="entry name" value="Insert subdomain of RNA polymerase alpha subunit"/>
    <property type="match status" value="1"/>
</dbReference>
<proteinExistence type="predicted"/>
<dbReference type="GO" id="GO:0003899">
    <property type="term" value="F:DNA-directed RNA polymerase activity"/>
    <property type="evidence" value="ECO:0007669"/>
    <property type="project" value="InterPro"/>
</dbReference>
<dbReference type="InterPro" id="IPR011262">
    <property type="entry name" value="DNA-dir_RNA_pol_insert"/>
</dbReference>
<dbReference type="GO" id="GO:0046983">
    <property type="term" value="F:protein dimerization activity"/>
    <property type="evidence" value="ECO:0007669"/>
    <property type="project" value="InterPro"/>
</dbReference>